<sequence>MVAGLSANRGKDSSISTSIFYTRWFKDAEAGVRDEGTYKADALDEGARGTLLFDLAVPEGTDMKGWLGSLDVFISFESPLLAIFQLAERLRVRRSILVLNIDWSCAKEIRRISEVPNLQFWVKGPGGGAATGTYQRVCRVPGVPVLATDGWPMNEVVTDNVNGLLLKAAYMGNFFADDHKCTIQEFAEDSCKEMMGPHWEVDVEDMARAIVRFSTDEELRRRLSAPHPHVLLSRQFAFMNTM</sequence>
<dbReference type="PaxDb" id="55529-EKX44600"/>
<dbReference type="GeneID" id="17301289"/>
<protein>
    <submittedName>
        <fullName evidence="1 2">Uncharacterized protein</fullName>
    </submittedName>
</protein>
<reference evidence="3" key="2">
    <citation type="submission" date="2012-11" db="EMBL/GenBank/DDBJ databases">
        <authorList>
            <person name="Kuo A."/>
            <person name="Curtis B.A."/>
            <person name="Tanifuji G."/>
            <person name="Burki F."/>
            <person name="Gruber A."/>
            <person name="Irimia M."/>
            <person name="Maruyama S."/>
            <person name="Arias M.C."/>
            <person name="Ball S.G."/>
            <person name="Gile G.H."/>
            <person name="Hirakawa Y."/>
            <person name="Hopkins J.F."/>
            <person name="Rensing S.A."/>
            <person name="Schmutz J."/>
            <person name="Symeonidi A."/>
            <person name="Elias M."/>
            <person name="Eveleigh R.J."/>
            <person name="Herman E.K."/>
            <person name="Klute M.J."/>
            <person name="Nakayama T."/>
            <person name="Obornik M."/>
            <person name="Reyes-Prieto A."/>
            <person name="Armbrust E.V."/>
            <person name="Aves S.J."/>
            <person name="Beiko R.G."/>
            <person name="Coutinho P."/>
            <person name="Dacks J.B."/>
            <person name="Durnford D.G."/>
            <person name="Fast N.M."/>
            <person name="Green B.R."/>
            <person name="Grisdale C."/>
            <person name="Hempe F."/>
            <person name="Henrissat B."/>
            <person name="Hoppner M.P."/>
            <person name="Ishida K.-I."/>
            <person name="Kim E."/>
            <person name="Koreny L."/>
            <person name="Kroth P.G."/>
            <person name="Liu Y."/>
            <person name="Malik S.-B."/>
            <person name="Maier U.G."/>
            <person name="McRose D."/>
            <person name="Mock T."/>
            <person name="Neilson J.A."/>
            <person name="Onodera N.T."/>
            <person name="Poole A.M."/>
            <person name="Pritham E.J."/>
            <person name="Richards T.A."/>
            <person name="Rocap G."/>
            <person name="Roy S.W."/>
            <person name="Sarai C."/>
            <person name="Schaack S."/>
            <person name="Shirato S."/>
            <person name="Slamovits C.H."/>
            <person name="Spencer D.F."/>
            <person name="Suzuki S."/>
            <person name="Worden A.Z."/>
            <person name="Zauner S."/>
            <person name="Barry K."/>
            <person name="Bell C."/>
            <person name="Bharti A.K."/>
            <person name="Crow J.A."/>
            <person name="Grimwood J."/>
            <person name="Kramer R."/>
            <person name="Lindquist E."/>
            <person name="Lucas S."/>
            <person name="Salamov A."/>
            <person name="McFadden G.I."/>
            <person name="Lane C.E."/>
            <person name="Keeling P.J."/>
            <person name="Gray M.W."/>
            <person name="Grigoriev I.V."/>
            <person name="Archibald J.M."/>
        </authorList>
    </citation>
    <scope>NUCLEOTIDE SEQUENCE</scope>
    <source>
        <strain evidence="3">CCMP2712</strain>
    </source>
</reference>
<organism evidence="1">
    <name type="scientific">Guillardia theta (strain CCMP2712)</name>
    <name type="common">Cryptophyte</name>
    <dbReference type="NCBI Taxonomy" id="905079"/>
    <lineage>
        <taxon>Eukaryota</taxon>
        <taxon>Cryptophyceae</taxon>
        <taxon>Pyrenomonadales</taxon>
        <taxon>Geminigeraceae</taxon>
        <taxon>Guillardia</taxon>
    </lineage>
</organism>
<dbReference type="HOGENOM" id="CLU_1149070_0_0_1"/>
<dbReference type="KEGG" id="gtt:GUITHDRAFT_109376"/>
<dbReference type="EMBL" id="JH993003">
    <property type="protein sequence ID" value="EKX44600.1"/>
    <property type="molecule type" value="Genomic_DNA"/>
</dbReference>
<evidence type="ECO:0000313" key="2">
    <source>
        <dbReference type="EnsemblProtists" id="EKX44600"/>
    </source>
</evidence>
<dbReference type="SUPFAM" id="SSF53756">
    <property type="entry name" value="UDP-Glycosyltransferase/glycogen phosphorylase"/>
    <property type="match status" value="1"/>
</dbReference>
<reference evidence="2" key="3">
    <citation type="submission" date="2015-06" db="UniProtKB">
        <authorList>
            <consortium name="EnsemblProtists"/>
        </authorList>
    </citation>
    <scope>IDENTIFICATION</scope>
</reference>
<dbReference type="Proteomes" id="UP000011087">
    <property type="component" value="Unassembled WGS sequence"/>
</dbReference>
<proteinExistence type="predicted"/>
<name>L1J950_GUITC</name>
<dbReference type="AlphaFoldDB" id="L1J950"/>
<keyword evidence="3" id="KW-1185">Reference proteome</keyword>
<evidence type="ECO:0000313" key="1">
    <source>
        <dbReference type="EMBL" id="EKX44600.1"/>
    </source>
</evidence>
<dbReference type="Gene3D" id="3.40.50.2000">
    <property type="entry name" value="Glycogen Phosphorylase B"/>
    <property type="match status" value="1"/>
</dbReference>
<gene>
    <name evidence="1" type="ORF">GUITHDRAFT_109376</name>
</gene>
<evidence type="ECO:0000313" key="3">
    <source>
        <dbReference type="Proteomes" id="UP000011087"/>
    </source>
</evidence>
<dbReference type="RefSeq" id="XP_005831580.1">
    <property type="nucleotide sequence ID" value="XM_005831523.1"/>
</dbReference>
<dbReference type="EnsemblProtists" id="EKX44600">
    <property type="protein sequence ID" value="EKX44600"/>
    <property type="gene ID" value="GUITHDRAFT_109376"/>
</dbReference>
<dbReference type="OrthoDB" id="10553953at2759"/>
<reference evidence="1 3" key="1">
    <citation type="journal article" date="2012" name="Nature">
        <title>Algal genomes reveal evolutionary mosaicism and the fate of nucleomorphs.</title>
        <authorList>
            <consortium name="DOE Joint Genome Institute"/>
            <person name="Curtis B.A."/>
            <person name="Tanifuji G."/>
            <person name="Burki F."/>
            <person name="Gruber A."/>
            <person name="Irimia M."/>
            <person name="Maruyama S."/>
            <person name="Arias M.C."/>
            <person name="Ball S.G."/>
            <person name="Gile G.H."/>
            <person name="Hirakawa Y."/>
            <person name="Hopkins J.F."/>
            <person name="Kuo A."/>
            <person name="Rensing S.A."/>
            <person name="Schmutz J."/>
            <person name="Symeonidi A."/>
            <person name="Elias M."/>
            <person name="Eveleigh R.J."/>
            <person name="Herman E.K."/>
            <person name="Klute M.J."/>
            <person name="Nakayama T."/>
            <person name="Obornik M."/>
            <person name="Reyes-Prieto A."/>
            <person name="Armbrust E.V."/>
            <person name="Aves S.J."/>
            <person name="Beiko R.G."/>
            <person name="Coutinho P."/>
            <person name="Dacks J.B."/>
            <person name="Durnford D.G."/>
            <person name="Fast N.M."/>
            <person name="Green B.R."/>
            <person name="Grisdale C.J."/>
            <person name="Hempel F."/>
            <person name="Henrissat B."/>
            <person name="Hoppner M.P."/>
            <person name="Ishida K."/>
            <person name="Kim E."/>
            <person name="Koreny L."/>
            <person name="Kroth P.G."/>
            <person name="Liu Y."/>
            <person name="Malik S.B."/>
            <person name="Maier U.G."/>
            <person name="McRose D."/>
            <person name="Mock T."/>
            <person name="Neilson J.A."/>
            <person name="Onodera N.T."/>
            <person name="Poole A.M."/>
            <person name="Pritham E.J."/>
            <person name="Richards T.A."/>
            <person name="Rocap G."/>
            <person name="Roy S.W."/>
            <person name="Sarai C."/>
            <person name="Schaack S."/>
            <person name="Shirato S."/>
            <person name="Slamovits C.H."/>
            <person name="Spencer D.F."/>
            <person name="Suzuki S."/>
            <person name="Worden A.Z."/>
            <person name="Zauner S."/>
            <person name="Barry K."/>
            <person name="Bell C."/>
            <person name="Bharti A.K."/>
            <person name="Crow J.A."/>
            <person name="Grimwood J."/>
            <person name="Kramer R."/>
            <person name="Lindquist E."/>
            <person name="Lucas S."/>
            <person name="Salamov A."/>
            <person name="McFadden G.I."/>
            <person name="Lane C.E."/>
            <person name="Keeling P.J."/>
            <person name="Gray M.W."/>
            <person name="Grigoriev I.V."/>
            <person name="Archibald J.M."/>
        </authorList>
    </citation>
    <scope>NUCLEOTIDE SEQUENCE</scope>
    <source>
        <strain evidence="1 3">CCMP2712</strain>
    </source>
</reference>
<accession>L1J950</accession>